<dbReference type="EC" id="2.7.11.1" evidence="1"/>
<dbReference type="InterPro" id="IPR000719">
    <property type="entry name" value="Prot_kinase_dom"/>
</dbReference>
<evidence type="ECO:0000313" key="7">
    <source>
        <dbReference type="EMBL" id="KAK4780397.1"/>
    </source>
</evidence>
<dbReference type="Gene3D" id="1.10.510.10">
    <property type="entry name" value="Transferase(Phosphotransferase) domain 1"/>
    <property type="match status" value="1"/>
</dbReference>
<evidence type="ECO:0000256" key="2">
    <source>
        <dbReference type="ARBA" id="ARBA00022527"/>
    </source>
</evidence>
<dbReference type="PROSITE" id="PS50011">
    <property type="entry name" value="PROTEIN_KINASE_DOM"/>
    <property type="match status" value="1"/>
</dbReference>
<comment type="catalytic activity">
    <reaction evidence="4">
        <text>L-threonyl-[protein] + ATP = O-phospho-L-threonyl-[protein] + ADP + H(+)</text>
        <dbReference type="Rhea" id="RHEA:46608"/>
        <dbReference type="Rhea" id="RHEA-COMP:11060"/>
        <dbReference type="Rhea" id="RHEA-COMP:11605"/>
        <dbReference type="ChEBI" id="CHEBI:15378"/>
        <dbReference type="ChEBI" id="CHEBI:30013"/>
        <dbReference type="ChEBI" id="CHEBI:30616"/>
        <dbReference type="ChEBI" id="CHEBI:61977"/>
        <dbReference type="ChEBI" id="CHEBI:456216"/>
        <dbReference type="EC" id="2.7.11.1"/>
    </reaction>
</comment>
<evidence type="ECO:0000256" key="1">
    <source>
        <dbReference type="ARBA" id="ARBA00012513"/>
    </source>
</evidence>
<dbReference type="AlphaFoldDB" id="A0AAN7LHK2"/>
<dbReference type="SUPFAM" id="SSF56112">
    <property type="entry name" value="Protein kinase-like (PK-like)"/>
    <property type="match status" value="1"/>
</dbReference>
<dbReference type="GO" id="GO:0004674">
    <property type="term" value="F:protein serine/threonine kinase activity"/>
    <property type="evidence" value="ECO:0007669"/>
    <property type="project" value="UniProtKB-KW"/>
</dbReference>
<dbReference type="Proteomes" id="UP001345219">
    <property type="component" value="Chromosome 13"/>
</dbReference>
<keyword evidence="3" id="KW-0418">Kinase</keyword>
<dbReference type="PANTHER" id="PTHR13902">
    <property type="entry name" value="SERINE/THREONINE-PROTEIN KINASE WNK WITH NO LYSINE -RELATED"/>
    <property type="match status" value="1"/>
</dbReference>
<keyword evidence="8" id="KW-1185">Reference proteome</keyword>
<dbReference type="Pfam" id="PF00069">
    <property type="entry name" value="Pkinase"/>
    <property type="match status" value="1"/>
</dbReference>
<sequence length="128" mass="14473">MKALKKWSKQIPKGLNYLHAHEPCIIYRNLNCSSNVFINGNVGQVKIGDLGLPAIVGKSWAVHFIIGTPEFMAPDLYEENYTELVDIYSFGMCILEMVTLEIPGDPWRSAWPSPGRVQTLLNHPYIQI</sequence>
<dbReference type="InterPro" id="IPR011009">
    <property type="entry name" value="Kinase-like_dom_sf"/>
</dbReference>
<evidence type="ECO:0000313" key="8">
    <source>
        <dbReference type="Proteomes" id="UP001345219"/>
    </source>
</evidence>
<evidence type="ECO:0000256" key="4">
    <source>
        <dbReference type="ARBA" id="ARBA00047899"/>
    </source>
</evidence>
<comment type="catalytic activity">
    <reaction evidence="5">
        <text>L-seryl-[protein] + ATP = O-phospho-L-seryl-[protein] + ADP + H(+)</text>
        <dbReference type="Rhea" id="RHEA:17989"/>
        <dbReference type="Rhea" id="RHEA-COMP:9863"/>
        <dbReference type="Rhea" id="RHEA-COMP:11604"/>
        <dbReference type="ChEBI" id="CHEBI:15378"/>
        <dbReference type="ChEBI" id="CHEBI:29999"/>
        <dbReference type="ChEBI" id="CHEBI:30616"/>
        <dbReference type="ChEBI" id="CHEBI:83421"/>
        <dbReference type="ChEBI" id="CHEBI:456216"/>
        <dbReference type="EC" id="2.7.11.1"/>
    </reaction>
</comment>
<reference evidence="7 8" key="1">
    <citation type="journal article" date="2023" name="Hortic Res">
        <title>Pangenome of water caltrop reveals structural variations and asymmetric subgenome divergence after allopolyploidization.</title>
        <authorList>
            <person name="Zhang X."/>
            <person name="Chen Y."/>
            <person name="Wang L."/>
            <person name="Yuan Y."/>
            <person name="Fang M."/>
            <person name="Shi L."/>
            <person name="Lu R."/>
            <person name="Comes H.P."/>
            <person name="Ma Y."/>
            <person name="Chen Y."/>
            <person name="Huang G."/>
            <person name="Zhou Y."/>
            <person name="Zheng Z."/>
            <person name="Qiu Y."/>
        </authorList>
    </citation>
    <scope>NUCLEOTIDE SEQUENCE [LARGE SCALE GENOMIC DNA]</scope>
    <source>
        <tissue evidence="7">Roots</tissue>
    </source>
</reference>
<organism evidence="7 8">
    <name type="scientific">Trapa incisa</name>
    <dbReference type="NCBI Taxonomy" id="236973"/>
    <lineage>
        <taxon>Eukaryota</taxon>
        <taxon>Viridiplantae</taxon>
        <taxon>Streptophyta</taxon>
        <taxon>Embryophyta</taxon>
        <taxon>Tracheophyta</taxon>
        <taxon>Spermatophyta</taxon>
        <taxon>Magnoliopsida</taxon>
        <taxon>eudicotyledons</taxon>
        <taxon>Gunneridae</taxon>
        <taxon>Pentapetalae</taxon>
        <taxon>rosids</taxon>
        <taxon>malvids</taxon>
        <taxon>Myrtales</taxon>
        <taxon>Lythraceae</taxon>
        <taxon>Trapa</taxon>
    </lineage>
</organism>
<gene>
    <name evidence="7" type="ORF">SAY87_016503</name>
</gene>
<dbReference type="InterPro" id="IPR050588">
    <property type="entry name" value="WNK_Ser-Thr_kinase"/>
</dbReference>
<keyword evidence="2" id="KW-0723">Serine/threonine-protein kinase</keyword>
<feature type="domain" description="Protein kinase" evidence="6">
    <location>
        <begin position="1"/>
        <end position="128"/>
    </location>
</feature>
<dbReference type="EMBL" id="JAXIOK010000001">
    <property type="protein sequence ID" value="KAK4780397.1"/>
    <property type="molecule type" value="Genomic_DNA"/>
</dbReference>
<name>A0AAN7LHK2_9MYRT</name>
<protein>
    <recommendedName>
        <fullName evidence="1">non-specific serine/threonine protein kinase</fullName>
        <ecNumber evidence="1">2.7.11.1</ecNumber>
    </recommendedName>
</protein>
<dbReference type="GO" id="GO:0005524">
    <property type="term" value="F:ATP binding"/>
    <property type="evidence" value="ECO:0007669"/>
    <property type="project" value="InterPro"/>
</dbReference>
<comment type="caution">
    <text evidence="7">The sequence shown here is derived from an EMBL/GenBank/DDBJ whole genome shotgun (WGS) entry which is preliminary data.</text>
</comment>
<proteinExistence type="predicted"/>
<evidence type="ECO:0000256" key="3">
    <source>
        <dbReference type="ARBA" id="ARBA00022777"/>
    </source>
</evidence>
<evidence type="ECO:0000256" key="5">
    <source>
        <dbReference type="ARBA" id="ARBA00048679"/>
    </source>
</evidence>
<accession>A0AAN7LHK2</accession>
<evidence type="ECO:0000259" key="6">
    <source>
        <dbReference type="PROSITE" id="PS50011"/>
    </source>
</evidence>
<keyword evidence="3" id="KW-0808">Transferase</keyword>